<dbReference type="InterPro" id="IPR050866">
    <property type="entry name" value="CNG_cation_channel"/>
</dbReference>
<dbReference type="Pfam" id="PF00027">
    <property type="entry name" value="cNMP_binding"/>
    <property type="match status" value="1"/>
</dbReference>
<evidence type="ECO:0000256" key="6">
    <source>
        <dbReference type="ARBA" id="ARBA00022692"/>
    </source>
</evidence>
<evidence type="ECO:0000313" key="21">
    <source>
        <dbReference type="Proteomes" id="UP001469553"/>
    </source>
</evidence>
<evidence type="ECO:0000256" key="18">
    <source>
        <dbReference type="SAM" id="Phobius"/>
    </source>
</evidence>
<feature type="transmembrane region" description="Helical" evidence="18">
    <location>
        <begin position="355"/>
        <end position="377"/>
    </location>
</feature>
<dbReference type="Gene3D" id="1.10.287.70">
    <property type="match status" value="1"/>
</dbReference>
<dbReference type="InterPro" id="IPR018490">
    <property type="entry name" value="cNMP-bd_dom_sf"/>
</dbReference>
<evidence type="ECO:0000256" key="8">
    <source>
        <dbReference type="ARBA" id="ARBA00022741"/>
    </source>
</evidence>
<accession>A0ABV0ZPS9</accession>
<keyword evidence="6 18" id="KW-0812">Transmembrane</keyword>
<dbReference type="InterPro" id="IPR032406">
    <property type="entry name" value="CLZ_dom"/>
</dbReference>
<feature type="domain" description="Cyclic nucleotide-binding" evidence="19">
    <location>
        <begin position="459"/>
        <end position="565"/>
    </location>
</feature>
<dbReference type="Gene3D" id="2.60.120.10">
    <property type="entry name" value="Jelly Rolls"/>
    <property type="match status" value="1"/>
</dbReference>
<dbReference type="Gene3D" id="1.10.287.630">
    <property type="entry name" value="Helix hairpin bin"/>
    <property type="match status" value="1"/>
</dbReference>
<keyword evidence="21" id="KW-1185">Reference proteome</keyword>
<dbReference type="Pfam" id="PF16526">
    <property type="entry name" value="CLZ"/>
    <property type="match status" value="1"/>
</dbReference>
<keyword evidence="12 18" id="KW-0472">Membrane</keyword>
<proteinExistence type="predicted"/>
<dbReference type="InterPro" id="IPR014710">
    <property type="entry name" value="RmlC-like_jellyroll"/>
</dbReference>
<feature type="compositionally biased region" description="Polar residues" evidence="17">
    <location>
        <begin position="675"/>
        <end position="688"/>
    </location>
</feature>
<evidence type="ECO:0000256" key="15">
    <source>
        <dbReference type="ARBA" id="ARBA00023303"/>
    </source>
</evidence>
<gene>
    <name evidence="20" type="ORF">AMECASPLE_023280</name>
</gene>
<evidence type="ECO:0000256" key="17">
    <source>
        <dbReference type="SAM" id="MobiDB-lite"/>
    </source>
</evidence>
<dbReference type="CDD" id="cd00038">
    <property type="entry name" value="CAP_ED"/>
    <property type="match status" value="1"/>
</dbReference>
<feature type="transmembrane region" description="Helical" evidence="18">
    <location>
        <begin position="176"/>
        <end position="193"/>
    </location>
</feature>
<keyword evidence="14" id="KW-1071">Ligand-gated ion channel</keyword>
<keyword evidence="7" id="KW-0552">Olfaction</keyword>
<feature type="coiled-coil region" evidence="16">
    <location>
        <begin position="600"/>
        <end position="645"/>
    </location>
</feature>
<dbReference type="Proteomes" id="UP001469553">
    <property type="component" value="Unassembled WGS sequence"/>
</dbReference>
<dbReference type="PROSITE" id="PS50042">
    <property type="entry name" value="CNMP_BINDING_3"/>
    <property type="match status" value="1"/>
</dbReference>
<dbReference type="InterPro" id="IPR018488">
    <property type="entry name" value="cNMP-bd_CS"/>
</dbReference>
<keyword evidence="10" id="KW-0142">cGMP-binding</keyword>
<dbReference type="SMART" id="SM00100">
    <property type="entry name" value="cNMP"/>
    <property type="match status" value="1"/>
</dbReference>
<feature type="transmembrane region" description="Helical" evidence="18">
    <location>
        <begin position="277"/>
        <end position="301"/>
    </location>
</feature>
<keyword evidence="8" id="KW-0547">Nucleotide-binding</keyword>
<feature type="region of interest" description="Disordered" evidence="17">
    <location>
        <begin position="662"/>
        <end position="688"/>
    </location>
</feature>
<protein>
    <recommendedName>
        <fullName evidence="19">Cyclic nucleotide-binding domain-containing protein</fullName>
    </recommendedName>
</protein>
<evidence type="ECO:0000256" key="9">
    <source>
        <dbReference type="ARBA" id="ARBA00022989"/>
    </source>
</evidence>
<keyword evidence="16" id="KW-0175">Coiled coil</keyword>
<keyword evidence="5" id="KW-0716">Sensory transduction</keyword>
<reference evidence="20 21" key="1">
    <citation type="submission" date="2021-06" db="EMBL/GenBank/DDBJ databases">
        <authorList>
            <person name="Palmer J.M."/>
        </authorList>
    </citation>
    <scope>NUCLEOTIDE SEQUENCE [LARGE SCALE GENOMIC DNA]</scope>
    <source>
        <strain evidence="20 21">AS_MEX2019</strain>
        <tissue evidence="20">Muscle</tissue>
    </source>
</reference>
<evidence type="ECO:0000256" key="11">
    <source>
        <dbReference type="ARBA" id="ARBA00023065"/>
    </source>
</evidence>
<evidence type="ECO:0000256" key="16">
    <source>
        <dbReference type="SAM" id="Coils"/>
    </source>
</evidence>
<dbReference type="InterPro" id="IPR000595">
    <property type="entry name" value="cNMP-bd_dom"/>
</dbReference>
<evidence type="ECO:0000256" key="12">
    <source>
        <dbReference type="ARBA" id="ARBA00023136"/>
    </source>
</evidence>
<evidence type="ECO:0000256" key="2">
    <source>
        <dbReference type="ARBA" id="ARBA00022448"/>
    </source>
</evidence>
<dbReference type="Gene3D" id="1.20.5.300">
    <property type="match status" value="1"/>
</dbReference>
<dbReference type="InterPro" id="IPR005821">
    <property type="entry name" value="Ion_trans_dom"/>
</dbReference>
<evidence type="ECO:0000256" key="10">
    <source>
        <dbReference type="ARBA" id="ARBA00022992"/>
    </source>
</evidence>
<comment type="subcellular location">
    <subcellularLocation>
        <location evidence="1">Membrane</location>
        <topology evidence="1">Multi-pass membrane protein</topology>
    </subcellularLocation>
</comment>
<dbReference type="SUPFAM" id="SSF81324">
    <property type="entry name" value="Voltage-gated potassium channels"/>
    <property type="match status" value="1"/>
</dbReference>
<evidence type="ECO:0000256" key="7">
    <source>
        <dbReference type="ARBA" id="ARBA00022725"/>
    </source>
</evidence>
<comment type="caution">
    <text evidence="20">The sequence shown here is derived from an EMBL/GenBank/DDBJ whole genome shotgun (WGS) entry which is preliminary data.</text>
</comment>
<dbReference type="SUPFAM" id="SSF51206">
    <property type="entry name" value="cAMP-binding domain-like"/>
    <property type="match status" value="1"/>
</dbReference>
<keyword evidence="4" id="KW-0116">cAMP-binding</keyword>
<evidence type="ECO:0000256" key="3">
    <source>
        <dbReference type="ARBA" id="ARBA00022535"/>
    </source>
</evidence>
<name>A0ABV0ZPS9_9TELE</name>
<evidence type="ECO:0000259" key="19">
    <source>
        <dbReference type="PROSITE" id="PS50042"/>
    </source>
</evidence>
<dbReference type="PANTHER" id="PTHR45638:SF3">
    <property type="entry name" value="CYCLIC NUCLEOTIDE-GATED OLFACTORY CHANNEL"/>
    <property type="match status" value="1"/>
</dbReference>
<evidence type="ECO:0000256" key="13">
    <source>
        <dbReference type="ARBA" id="ARBA00023149"/>
    </source>
</evidence>
<organism evidence="20 21">
    <name type="scientific">Ameca splendens</name>
    <dbReference type="NCBI Taxonomy" id="208324"/>
    <lineage>
        <taxon>Eukaryota</taxon>
        <taxon>Metazoa</taxon>
        <taxon>Chordata</taxon>
        <taxon>Craniata</taxon>
        <taxon>Vertebrata</taxon>
        <taxon>Euteleostomi</taxon>
        <taxon>Actinopterygii</taxon>
        <taxon>Neopterygii</taxon>
        <taxon>Teleostei</taxon>
        <taxon>Neoteleostei</taxon>
        <taxon>Acanthomorphata</taxon>
        <taxon>Ovalentaria</taxon>
        <taxon>Atherinomorphae</taxon>
        <taxon>Cyprinodontiformes</taxon>
        <taxon>Goodeidae</taxon>
        <taxon>Ameca</taxon>
    </lineage>
</organism>
<evidence type="ECO:0000256" key="14">
    <source>
        <dbReference type="ARBA" id="ARBA00023286"/>
    </source>
</evidence>
<dbReference type="EMBL" id="JAHRIP010067963">
    <property type="protein sequence ID" value="MEQ2307950.1"/>
    <property type="molecule type" value="Genomic_DNA"/>
</dbReference>
<sequence length="688" mass="79309">MTAQVPERDRSPHNLSVKTTLEEEIERAESKLSRVPSVWDDTSSELQRVAALDPDGHNSRNSFQRNGAISRLVKLVVRLREWAHRSLVEEEERPDSFLERFRGPELITAPSRNSTTQQDANGNNAKGILRKRRELIVVSPSDDAYYRWLFVIAIAVLYNWFLVVARACFDELQESYYIWWLVLDYFSDTIYILDSFVRLRTGFLEEGLLIKDHTKLRDSYIRTLQFKLDVVSILPTDLVYIYTGIHTPQLRFNRLLRFPRMFEFFDRTETRSNYPNIFRICNLVLYILVIIHWNACIYYAISKSLGFGSDTWVLPNNSVPEFSSLTERYVYCFYWSTLTLTTIGDMPSPVKDEEYVFVVFNSLVGVLIFATIVGNVGSMIANMNATRAEFQARIDAIKHYMHFRKVSRELETRVIKWFDYLWTNKKAVDEQEVLKNLPNKLRAEIAINVHLETLKKVRIFQDCEAGLLVELVLKLRPQVFSPGDYICRKGDIGKEMYIIKEGKLAVVADDGVTQYALLTAGSCFGEISILNIRGSKMGNRRTANIRSLGYSDLFCLSKDDLMEAVTEYPDAKTVLVDRGREILKKEGLLDENAERGGLQKEDTEEKVERLESSLDTLQTRFSRLLTEYTDTQQRLKQRITLLERQLNQTDCGAEANSHLDASIQTASRRYGGTNGSPHQSDVQTPDRN</sequence>
<evidence type="ECO:0000256" key="4">
    <source>
        <dbReference type="ARBA" id="ARBA00022566"/>
    </source>
</evidence>
<keyword evidence="9 18" id="KW-1133">Transmembrane helix</keyword>
<evidence type="ECO:0000256" key="1">
    <source>
        <dbReference type="ARBA" id="ARBA00004141"/>
    </source>
</evidence>
<evidence type="ECO:0000313" key="20">
    <source>
        <dbReference type="EMBL" id="MEQ2307950.1"/>
    </source>
</evidence>
<keyword evidence="3" id="KW-0140">cGMP</keyword>
<evidence type="ECO:0000256" key="5">
    <source>
        <dbReference type="ARBA" id="ARBA00022606"/>
    </source>
</evidence>
<keyword evidence="2" id="KW-0813">Transport</keyword>
<feature type="transmembrane region" description="Helical" evidence="18">
    <location>
        <begin position="145"/>
        <end position="164"/>
    </location>
</feature>
<dbReference type="PROSITE" id="PS00888">
    <property type="entry name" value="CNMP_BINDING_1"/>
    <property type="match status" value="1"/>
</dbReference>
<dbReference type="PANTHER" id="PTHR45638">
    <property type="entry name" value="CYCLIC NUCLEOTIDE-GATED CATION CHANNEL SUBUNIT A"/>
    <property type="match status" value="1"/>
</dbReference>
<keyword evidence="11" id="KW-0406">Ion transport</keyword>
<dbReference type="Pfam" id="PF00520">
    <property type="entry name" value="Ion_trans"/>
    <property type="match status" value="1"/>
</dbReference>
<keyword evidence="13" id="KW-0114">cAMP</keyword>
<keyword evidence="15" id="KW-0407">Ion channel</keyword>
<dbReference type="PROSITE" id="PS00889">
    <property type="entry name" value="CNMP_BINDING_2"/>
    <property type="match status" value="1"/>
</dbReference>